<feature type="domain" description="Rhodanese" evidence="5">
    <location>
        <begin position="48"/>
        <end position="140"/>
    </location>
</feature>
<evidence type="ECO:0000256" key="4">
    <source>
        <dbReference type="SAM" id="MobiDB-lite"/>
    </source>
</evidence>
<dbReference type="GO" id="GO:0016784">
    <property type="term" value="F:3-mercaptopyruvate sulfurtransferase activity"/>
    <property type="evidence" value="ECO:0007669"/>
    <property type="project" value="UniProtKB-EC"/>
</dbReference>
<gene>
    <name evidence="6" type="ORF">ABID16_003895</name>
</gene>
<evidence type="ECO:0000259" key="5">
    <source>
        <dbReference type="PROSITE" id="PS50206"/>
    </source>
</evidence>
<dbReference type="PROSITE" id="PS50206">
    <property type="entry name" value="RHODANESE_3"/>
    <property type="match status" value="2"/>
</dbReference>
<keyword evidence="2" id="KW-0677">Repeat</keyword>
<dbReference type="CDD" id="cd01449">
    <property type="entry name" value="TST_Repeat_2"/>
    <property type="match status" value="1"/>
</dbReference>
<sequence length="300" mass="32003">MTLEQIRSRVLVAAHELQGRQLRGEAVTVLAVHSVNPYTGRSSLGDPRIPGAIDTYAYEDFQSPGSAERGQRPLPEIEVFQAKARAWGLMRTGTIVVYDADRSMTAARAWWVLKWAGLPDVRVLDGGLPAWLAAGLPTAAHASKPKPSEIVLSPGHMPEFGAEDAQRFVHEGVLLDARIRPNYIGGPAQPGAAPRGHIPGAISAPAPDNVTDYGNFTDAATLQEMYAALGADGSKPVGVYCGAGMSAAHTVLALASIGIRASMYPGSWSEWIYDPARPVARGARPYDISTNSRQDRGVTK</sequence>
<dbReference type="Gene3D" id="3.40.250.10">
    <property type="entry name" value="Rhodanese-like domain"/>
    <property type="match status" value="2"/>
</dbReference>
<proteinExistence type="predicted"/>
<dbReference type="InterPro" id="IPR001763">
    <property type="entry name" value="Rhodanese-like_dom"/>
</dbReference>
<keyword evidence="1 3" id="KW-0808">Transferase</keyword>
<feature type="domain" description="Rhodanese" evidence="5">
    <location>
        <begin position="168"/>
        <end position="280"/>
    </location>
</feature>
<dbReference type="SMART" id="SM00450">
    <property type="entry name" value="RHOD"/>
    <property type="match status" value="2"/>
</dbReference>
<dbReference type="PANTHER" id="PTHR11364:SF27">
    <property type="entry name" value="SULFURTRANSFERASE"/>
    <property type="match status" value="1"/>
</dbReference>
<name>A0ABV2J4B1_9HYPH</name>
<dbReference type="InterPro" id="IPR045078">
    <property type="entry name" value="TST/MPST-like"/>
</dbReference>
<dbReference type="InterPro" id="IPR001307">
    <property type="entry name" value="Thiosulphate_STrfase_CS"/>
</dbReference>
<reference evidence="6 7" key="1">
    <citation type="submission" date="2024-06" db="EMBL/GenBank/DDBJ databases">
        <title>Genomic Encyclopedia of Type Strains, Phase IV (KMG-IV): sequencing the most valuable type-strain genomes for metagenomic binning, comparative biology and taxonomic classification.</title>
        <authorList>
            <person name="Goeker M."/>
        </authorList>
    </citation>
    <scope>NUCLEOTIDE SEQUENCE [LARGE SCALE GENOMIC DNA]</scope>
    <source>
        <strain evidence="6 7">DSM 29780</strain>
    </source>
</reference>
<organism evidence="6 7">
    <name type="scientific">Rhizobium aquaticum</name>
    <dbReference type="NCBI Taxonomy" id="1549636"/>
    <lineage>
        <taxon>Bacteria</taxon>
        <taxon>Pseudomonadati</taxon>
        <taxon>Pseudomonadota</taxon>
        <taxon>Alphaproteobacteria</taxon>
        <taxon>Hyphomicrobiales</taxon>
        <taxon>Rhizobiaceae</taxon>
        <taxon>Rhizobium/Agrobacterium group</taxon>
        <taxon>Rhizobium</taxon>
    </lineage>
</organism>
<comment type="caution">
    <text evidence="6">The sequence shown here is derived from an EMBL/GenBank/DDBJ whole genome shotgun (WGS) entry which is preliminary data.</text>
</comment>
<dbReference type="Proteomes" id="UP001549047">
    <property type="component" value="Unassembled WGS sequence"/>
</dbReference>
<keyword evidence="7" id="KW-1185">Reference proteome</keyword>
<dbReference type="CDD" id="cd01448">
    <property type="entry name" value="TST_Repeat_1"/>
    <property type="match status" value="1"/>
</dbReference>
<dbReference type="RefSeq" id="WP_354558018.1">
    <property type="nucleotide sequence ID" value="NZ_JBEPMB010000008.1"/>
</dbReference>
<evidence type="ECO:0000256" key="2">
    <source>
        <dbReference type="ARBA" id="ARBA00022737"/>
    </source>
</evidence>
<dbReference type="EMBL" id="JBEPMB010000008">
    <property type="protein sequence ID" value="MET3615548.1"/>
    <property type="molecule type" value="Genomic_DNA"/>
</dbReference>
<feature type="region of interest" description="Disordered" evidence="4">
    <location>
        <begin position="281"/>
        <end position="300"/>
    </location>
</feature>
<evidence type="ECO:0000256" key="1">
    <source>
        <dbReference type="ARBA" id="ARBA00022679"/>
    </source>
</evidence>
<accession>A0ABV2J4B1</accession>
<evidence type="ECO:0000313" key="7">
    <source>
        <dbReference type="Proteomes" id="UP001549047"/>
    </source>
</evidence>
<dbReference type="GO" id="GO:0004792">
    <property type="term" value="F:thiosulfate-cyanide sulfurtransferase activity"/>
    <property type="evidence" value="ECO:0007669"/>
    <property type="project" value="UniProtKB-EC"/>
</dbReference>
<dbReference type="SUPFAM" id="SSF52821">
    <property type="entry name" value="Rhodanese/Cell cycle control phosphatase"/>
    <property type="match status" value="2"/>
</dbReference>
<evidence type="ECO:0000313" key="6">
    <source>
        <dbReference type="EMBL" id="MET3615548.1"/>
    </source>
</evidence>
<dbReference type="Pfam" id="PF00581">
    <property type="entry name" value="Rhodanese"/>
    <property type="match status" value="2"/>
</dbReference>
<evidence type="ECO:0000256" key="3">
    <source>
        <dbReference type="RuleBase" id="RU000507"/>
    </source>
</evidence>
<dbReference type="InterPro" id="IPR036873">
    <property type="entry name" value="Rhodanese-like_dom_sf"/>
</dbReference>
<dbReference type="PROSITE" id="PS00683">
    <property type="entry name" value="RHODANESE_2"/>
    <property type="match status" value="1"/>
</dbReference>
<dbReference type="PANTHER" id="PTHR11364">
    <property type="entry name" value="THIOSULFATE SULFERTANSFERASE"/>
    <property type="match status" value="1"/>
</dbReference>
<protein>
    <recommendedName>
        <fullName evidence="3">Sulfurtransferase</fullName>
    </recommendedName>
</protein>